<keyword evidence="3" id="KW-1185">Reference proteome</keyword>
<evidence type="ECO:0000313" key="3">
    <source>
        <dbReference type="Proteomes" id="UP000584642"/>
    </source>
</evidence>
<evidence type="ECO:0000259" key="1">
    <source>
        <dbReference type="Pfam" id="PF08484"/>
    </source>
</evidence>
<dbReference type="InterPro" id="IPR013691">
    <property type="entry name" value="MeTrfase_14"/>
</dbReference>
<dbReference type="RefSeq" id="WP_180285515.1">
    <property type="nucleotide sequence ID" value="NZ_JABFDB010000031.1"/>
</dbReference>
<dbReference type="Pfam" id="PF13489">
    <property type="entry name" value="Methyltransf_23"/>
    <property type="match status" value="1"/>
</dbReference>
<evidence type="ECO:0000313" key="2">
    <source>
        <dbReference type="EMBL" id="NYZ23738.1"/>
    </source>
</evidence>
<gene>
    <name evidence="2" type="ORF">HND93_28900</name>
</gene>
<organism evidence="2 3">
    <name type="scientific">Azospirillum oleiclasticum</name>
    <dbReference type="NCBI Taxonomy" id="2735135"/>
    <lineage>
        <taxon>Bacteria</taxon>
        <taxon>Pseudomonadati</taxon>
        <taxon>Pseudomonadota</taxon>
        <taxon>Alphaproteobacteria</taxon>
        <taxon>Rhodospirillales</taxon>
        <taxon>Azospirillaceae</taxon>
        <taxon>Azospirillum</taxon>
    </lineage>
</organism>
<feature type="domain" description="C-methyltransferase" evidence="1">
    <location>
        <begin position="271"/>
        <end position="377"/>
    </location>
</feature>
<dbReference type="Pfam" id="PF08484">
    <property type="entry name" value="Methyltransf_14"/>
    <property type="match status" value="1"/>
</dbReference>
<accession>A0ABX2TKS0</accession>
<reference evidence="2 3" key="1">
    <citation type="submission" date="2020-05" db="EMBL/GenBank/DDBJ databases">
        <title>Azospirillum oleiclasticum sp. nov, a nitrogen-fixing and heavy crude oil-emulsifying bacterium isolated from the crude oil of Yumen Oilfield.</title>
        <authorList>
            <person name="Wu D."/>
            <person name="Cai M."/>
            <person name="Zhang X."/>
        </authorList>
    </citation>
    <scope>NUCLEOTIDE SEQUENCE [LARGE SCALE GENOMIC DNA]</scope>
    <source>
        <strain evidence="2 3">ROY-1-1-2</strain>
    </source>
</reference>
<dbReference type="Gene3D" id="3.40.50.150">
    <property type="entry name" value="Vaccinia Virus protein VP39"/>
    <property type="match status" value="1"/>
</dbReference>
<dbReference type="InterPro" id="IPR038576">
    <property type="entry name" value="Methyltransf_Zn-bd_dom_put_sf"/>
</dbReference>
<dbReference type="Gene3D" id="6.20.50.110">
    <property type="entry name" value="Methyltransferase, zinc-binding domain"/>
    <property type="match status" value="1"/>
</dbReference>
<protein>
    <submittedName>
        <fullName evidence="2">Methyltransferase domain-containing protein</fullName>
    </submittedName>
</protein>
<comment type="caution">
    <text evidence="2">The sequence shown here is derived from an EMBL/GenBank/DDBJ whole genome shotgun (WGS) entry which is preliminary data.</text>
</comment>
<keyword evidence="2" id="KW-0489">Methyltransferase</keyword>
<name>A0ABX2TKS0_9PROT</name>
<dbReference type="GO" id="GO:0032259">
    <property type="term" value="P:methylation"/>
    <property type="evidence" value="ECO:0007669"/>
    <property type="project" value="UniProtKB-KW"/>
</dbReference>
<dbReference type="EMBL" id="JABFDB010000031">
    <property type="protein sequence ID" value="NYZ23738.1"/>
    <property type="molecule type" value="Genomic_DNA"/>
</dbReference>
<proteinExistence type="predicted"/>
<dbReference type="InterPro" id="IPR029063">
    <property type="entry name" value="SAM-dependent_MTases_sf"/>
</dbReference>
<dbReference type="Gene3D" id="3.40.50.720">
    <property type="entry name" value="NAD(P)-binding Rossmann-like Domain"/>
    <property type="match status" value="1"/>
</dbReference>
<dbReference type="SUPFAM" id="SSF53335">
    <property type="entry name" value="S-adenosyl-L-methionine-dependent methyltransferases"/>
    <property type="match status" value="1"/>
</dbReference>
<dbReference type="GO" id="GO:0008168">
    <property type="term" value="F:methyltransferase activity"/>
    <property type="evidence" value="ECO:0007669"/>
    <property type="project" value="UniProtKB-KW"/>
</dbReference>
<dbReference type="Proteomes" id="UP000584642">
    <property type="component" value="Unassembled WGS sequence"/>
</dbReference>
<sequence>MPDPRTDTPRCLVCGGADLTELARLRDLPLACNVPAASEAEALGVPRGDIALTACRDCGHVFNAAFEADRLGYDERYENALDFSPRFREHQDRTVERLVERYALAGGTVVDIGCGLAGFLRRLCEAGVAHGIGFDPGRPDIRGEPVAAGTLTVHGRAFRAGDVPEARLLSARHVLEHLTDPVGFLVMVGEGRNAALYLEVPDGRFTVERLGIWDLVYEHVSLFTPPSLSTALALAGLRGTPPRSAFGGQFLWTEATSGPADAVLPDGELLDAFAAYPRRHRAMLEGWRGFVERRLRQGLRLALWGAGSKGVTFLNMLGLRAGSGLDVAVDVNPRKAGTHIPGTGQRTLPPEALAASPPDTVLVMNPEYLAEIAGTLERLGLGAELVPVSGCEAPYP</sequence>
<keyword evidence="2" id="KW-0808">Transferase</keyword>